<feature type="region of interest" description="Disordered" evidence="2">
    <location>
        <begin position="112"/>
        <end position="136"/>
    </location>
</feature>
<feature type="region of interest" description="Disordered" evidence="2">
    <location>
        <begin position="72"/>
        <end position="99"/>
    </location>
</feature>
<organism evidence="5 6">
    <name type="scientific">Camelina sativa</name>
    <name type="common">False flax</name>
    <name type="synonym">Myagrum sativum</name>
    <dbReference type="NCBI Taxonomy" id="90675"/>
    <lineage>
        <taxon>Eukaryota</taxon>
        <taxon>Viridiplantae</taxon>
        <taxon>Streptophyta</taxon>
        <taxon>Embryophyta</taxon>
        <taxon>Tracheophyta</taxon>
        <taxon>Spermatophyta</taxon>
        <taxon>Magnoliopsida</taxon>
        <taxon>eudicotyledons</taxon>
        <taxon>Gunneridae</taxon>
        <taxon>Pentapetalae</taxon>
        <taxon>rosids</taxon>
        <taxon>malvids</taxon>
        <taxon>Brassicales</taxon>
        <taxon>Brassicaceae</taxon>
        <taxon>Camelineae</taxon>
        <taxon>Camelina</taxon>
    </lineage>
</organism>
<proteinExistence type="predicted"/>
<keyword evidence="5" id="KW-1185">Reference proteome</keyword>
<evidence type="ECO:0000313" key="6">
    <source>
        <dbReference type="RefSeq" id="XP_010509725.1"/>
    </source>
</evidence>
<reference evidence="6" key="2">
    <citation type="submission" date="2025-08" db="UniProtKB">
        <authorList>
            <consortium name="RefSeq"/>
        </authorList>
    </citation>
    <scope>IDENTIFICATION</scope>
    <source>
        <tissue evidence="6">Leaf</tissue>
    </source>
</reference>
<dbReference type="GeneID" id="104786091"/>
<dbReference type="Pfam" id="PF04783">
    <property type="entry name" value="DUF630"/>
    <property type="match status" value="1"/>
</dbReference>
<keyword evidence="1" id="KW-0175">Coiled coil</keyword>
<feature type="domain" description="DUF630" evidence="4">
    <location>
        <begin position="1"/>
        <end position="59"/>
    </location>
</feature>
<dbReference type="RefSeq" id="XP_010509725.1">
    <property type="nucleotide sequence ID" value="XM_010511423.2"/>
</dbReference>
<evidence type="ECO:0000256" key="2">
    <source>
        <dbReference type="SAM" id="MobiDB-lite"/>
    </source>
</evidence>
<sequence length="700" mass="79197">MGCAASSIDNEEKVLVCRQRKRLMKKLLGFRGEFADAQLAYLRALRNTGVTLRQFTESETLELENTSYGLCFPLPPSPPPTLPPSPPPPPPFSPDLRNPDTVHELVDEEEEGAADIDGGTGNDGSGATPPPPLPNSWNIWNPFDSLELDSHPNGDNVVTTQTVLKKKQQVQQAEEENWAETKSQFEEEDEQQEAGGDCLELSVHQIEAIGGCDTKKPRRLKFKLGEVMDDNSSMTSCSGKSLQNTRVTDCRIRMTLEGIIRELDDYFLKASGCEKEIAVIIDINSRDTVDPFRYQETRRKNSSSAKVFSALSWSWSSKSLQLGKDTTISGAVEPCRPGAHCSTLEKLYKAEKKLYQLVRNKEIAKVEHERKSAILQKQDAETYDLNKMEKARLSLENLETEIQRLEDSITTTRSCMLNLINDELYPQLVTLTSGLAHMWKTMLKCHQVQIHISQQLNHLPDYPSIDLSSEYKRQAVNQLETEVTCWYNSFCKLVNSQREYVKTLCTWIQLTDRLSNEENQRSSLPVAARKLCKEWQLVFEKLPDKVASEAIKSFLMSIKAVIHQQAEEYNLRRKCNKLERRLEKEQISLAEIERRLEGISAMEEEELSSTSLGAKHPLSIKQAKIETLRKRVDIEKAKYLNSVEVSKRMTLDNLKSSLPNVFQVLTALANVFANGFESVHGQTSTDVSNTSQDFDESQPS</sequence>
<feature type="compositionally biased region" description="Pro residues" evidence="2">
    <location>
        <begin position="73"/>
        <end position="93"/>
    </location>
</feature>
<dbReference type="PANTHER" id="PTHR21450:SF21">
    <property type="entry name" value="REDUCTASE SUBUNIT C, PUTATIVE (DUF630 AND DUF632)-RELATED"/>
    <property type="match status" value="1"/>
</dbReference>
<feature type="region of interest" description="Disordered" evidence="2">
    <location>
        <begin position="168"/>
        <end position="194"/>
    </location>
</feature>
<feature type="coiled-coil region" evidence="1">
    <location>
        <begin position="575"/>
        <end position="602"/>
    </location>
</feature>
<evidence type="ECO:0000256" key="1">
    <source>
        <dbReference type="SAM" id="Coils"/>
    </source>
</evidence>
<feature type="compositionally biased region" description="Polar residues" evidence="2">
    <location>
        <begin position="681"/>
        <end position="692"/>
    </location>
</feature>
<dbReference type="InterPro" id="IPR006868">
    <property type="entry name" value="DUF630"/>
</dbReference>
<evidence type="ECO:0000313" key="5">
    <source>
        <dbReference type="Proteomes" id="UP000694864"/>
    </source>
</evidence>
<accession>A0ABM0Z323</accession>
<evidence type="ECO:0000259" key="4">
    <source>
        <dbReference type="Pfam" id="PF04783"/>
    </source>
</evidence>
<name>A0ABM0Z323_CAMSA</name>
<feature type="domain" description="DUF632" evidence="3">
    <location>
        <begin position="256"/>
        <end position="559"/>
    </location>
</feature>
<dbReference type="InterPro" id="IPR006867">
    <property type="entry name" value="DUF632"/>
</dbReference>
<evidence type="ECO:0000259" key="3">
    <source>
        <dbReference type="Pfam" id="PF04782"/>
    </source>
</evidence>
<dbReference type="Pfam" id="PF04782">
    <property type="entry name" value="DUF632"/>
    <property type="match status" value="1"/>
</dbReference>
<reference evidence="5" key="1">
    <citation type="journal article" date="2014" name="Nat. Commun.">
        <title>The emerging biofuel crop Camelina sativa retains a highly undifferentiated hexaploid genome structure.</title>
        <authorList>
            <person name="Kagale S."/>
            <person name="Koh C."/>
            <person name="Nixon J."/>
            <person name="Bollina V."/>
            <person name="Clarke W.E."/>
            <person name="Tuteja R."/>
            <person name="Spillane C."/>
            <person name="Robinson S.J."/>
            <person name="Links M.G."/>
            <person name="Clarke C."/>
            <person name="Higgins E.E."/>
            <person name="Huebert T."/>
            <person name="Sharpe A.G."/>
            <person name="Parkin I.A."/>
        </authorList>
    </citation>
    <scope>NUCLEOTIDE SEQUENCE [LARGE SCALE GENOMIC DNA]</scope>
    <source>
        <strain evidence="5">cv. DH55</strain>
    </source>
</reference>
<feature type="coiled-coil region" evidence="1">
    <location>
        <begin position="388"/>
        <end position="415"/>
    </location>
</feature>
<protein>
    <submittedName>
        <fullName evidence="6">Uncharacterized protein LOC104786091</fullName>
    </submittedName>
</protein>
<dbReference type="Proteomes" id="UP000694864">
    <property type="component" value="Chromosome 5"/>
</dbReference>
<dbReference type="PANTHER" id="PTHR21450">
    <property type="entry name" value="PROTEIN ALTERED PHOSPHATE STARVATION RESPONSE 1"/>
    <property type="match status" value="1"/>
</dbReference>
<feature type="region of interest" description="Disordered" evidence="2">
    <location>
        <begin position="681"/>
        <end position="700"/>
    </location>
</feature>
<gene>
    <name evidence="6" type="primary">LOC104786091</name>
</gene>